<gene>
    <name evidence="1" type="ORF">DHETER_LOCUS1203</name>
</gene>
<evidence type="ECO:0000313" key="2">
    <source>
        <dbReference type="Proteomes" id="UP000789702"/>
    </source>
</evidence>
<reference evidence="1" key="1">
    <citation type="submission" date="2021-06" db="EMBL/GenBank/DDBJ databases">
        <authorList>
            <person name="Kallberg Y."/>
            <person name="Tangrot J."/>
            <person name="Rosling A."/>
        </authorList>
    </citation>
    <scope>NUCLEOTIDE SEQUENCE</scope>
    <source>
        <strain evidence="1">IL203A</strain>
    </source>
</reference>
<dbReference type="EMBL" id="CAJVPU010000691">
    <property type="protein sequence ID" value="CAG8459252.1"/>
    <property type="molecule type" value="Genomic_DNA"/>
</dbReference>
<organism evidence="1 2">
    <name type="scientific">Dentiscutata heterogama</name>
    <dbReference type="NCBI Taxonomy" id="1316150"/>
    <lineage>
        <taxon>Eukaryota</taxon>
        <taxon>Fungi</taxon>
        <taxon>Fungi incertae sedis</taxon>
        <taxon>Mucoromycota</taxon>
        <taxon>Glomeromycotina</taxon>
        <taxon>Glomeromycetes</taxon>
        <taxon>Diversisporales</taxon>
        <taxon>Gigasporaceae</taxon>
        <taxon>Dentiscutata</taxon>
    </lineage>
</organism>
<accession>A0ACA9K8Y0</accession>
<dbReference type="Proteomes" id="UP000789702">
    <property type="component" value="Unassembled WGS sequence"/>
</dbReference>
<name>A0ACA9K8Y0_9GLOM</name>
<comment type="caution">
    <text evidence="1">The sequence shown here is derived from an EMBL/GenBank/DDBJ whole genome shotgun (WGS) entry which is preliminary data.</text>
</comment>
<proteinExistence type="predicted"/>
<evidence type="ECO:0000313" key="1">
    <source>
        <dbReference type="EMBL" id="CAG8459252.1"/>
    </source>
</evidence>
<protein>
    <submittedName>
        <fullName evidence="1">3290_t:CDS:1</fullName>
    </submittedName>
</protein>
<sequence>PQIQQYLASESFIDQFEICRIYTSESRVVLNGKEKNYPLTINFNNLPKRIEKLFSELLKIVTKQTQSLYRDQVINVFKNYENNPRKPSVLIGRFNNFIPGYYGAKGLYIIKSTLYNLITSKEITYSMTKPLKPDEYLDEVLVPETAVRLIAQNRRVELDQANEIMKDSAEFGMYIHDIEIEM</sequence>
<keyword evidence="2" id="KW-1185">Reference proteome</keyword>
<feature type="non-terminal residue" evidence="1">
    <location>
        <position position="1"/>
    </location>
</feature>